<proteinExistence type="predicted"/>
<feature type="signal peptide" evidence="1">
    <location>
        <begin position="1"/>
        <end position="26"/>
    </location>
</feature>
<evidence type="ECO:0000313" key="3">
    <source>
        <dbReference type="Proteomes" id="UP000706039"/>
    </source>
</evidence>
<gene>
    <name evidence="2" type="ORF">K7G82_22760</name>
</gene>
<dbReference type="EMBL" id="JAINVV010000011">
    <property type="protein sequence ID" value="MBY8825141.1"/>
    <property type="molecule type" value="Genomic_DNA"/>
</dbReference>
<evidence type="ECO:0000256" key="1">
    <source>
        <dbReference type="SAM" id="SignalP"/>
    </source>
</evidence>
<evidence type="ECO:0000313" key="2">
    <source>
        <dbReference type="EMBL" id="MBY8825141.1"/>
    </source>
</evidence>
<dbReference type="RefSeq" id="WP_222992243.1">
    <property type="nucleotide sequence ID" value="NZ_JAINVV010000011.1"/>
</dbReference>
<comment type="caution">
    <text evidence="2">The sequence shown here is derived from an EMBL/GenBank/DDBJ whole genome shotgun (WGS) entry which is preliminary data.</text>
</comment>
<organism evidence="2 3">
    <name type="scientific">Sphingomonas colocasiae</name>
    <dbReference type="NCBI Taxonomy" id="1848973"/>
    <lineage>
        <taxon>Bacteria</taxon>
        <taxon>Pseudomonadati</taxon>
        <taxon>Pseudomonadota</taxon>
        <taxon>Alphaproteobacteria</taxon>
        <taxon>Sphingomonadales</taxon>
        <taxon>Sphingomonadaceae</taxon>
        <taxon>Sphingomonas</taxon>
    </lineage>
</organism>
<sequence length="219" mass="23354">MPARRRWRAALALSAAAALAVPPADAQTVLVPAPQKPSPRPAWNCRAQQSVGATKIHASRQLDAAGASLTDNAGWTDVHTADPKAPLTVSVTWHPRPKPMNFADGMAAFYFRTAEPMAGPIRVQLGHRRAIEVPAGQSYDNPRHFSAYARIDKLLGLPGDDGALRWTLGGTAPGKPGKPVVHEGAYPAGELSALKSGFAELLARLDAMQADFANRCQRN</sequence>
<keyword evidence="1" id="KW-0732">Signal</keyword>
<protein>
    <submittedName>
        <fullName evidence="2">Uncharacterized protein</fullName>
    </submittedName>
</protein>
<accession>A0ABS7PV46</accession>
<reference evidence="2 3" key="1">
    <citation type="submission" date="2021-08" db="EMBL/GenBank/DDBJ databases">
        <authorList>
            <person name="Tuo L."/>
        </authorList>
    </citation>
    <scope>NUCLEOTIDE SEQUENCE [LARGE SCALE GENOMIC DNA]</scope>
    <source>
        <strain evidence="2 3">JCM 31229</strain>
    </source>
</reference>
<dbReference type="Proteomes" id="UP000706039">
    <property type="component" value="Unassembled WGS sequence"/>
</dbReference>
<feature type="chain" id="PRO_5047135901" evidence="1">
    <location>
        <begin position="27"/>
        <end position="219"/>
    </location>
</feature>
<name>A0ABS7PV46_9SPHN</name>
<keyword evidence="3" id="KW-1185">Reference proteome</keyword>